<dbReference type="Gene3D" id="3.40.1280.10">
    <property type="match status" value="1"/>
</dbReference>
<dbReference type="GO" id="GO:0008175">
    <property type="term" value="F:tRNA methyltransferase activity"/>
    <property type="evidence" value="ECO:0007669"/>
    <property type="project" value="InterPro"/>
</dbReference>
<keyword evidence="3" id="KW-0808">Transferase</keyword>
<dbReference type="PANTHER" id="PTHR40703">
    <property type="entry name" value="TRNA (PSEUDOURIDINE(54)-N(1))-METHYLTRANSFERASE"/>
    <property type="match status" value="1"/>
</dbReference>
<gene>
    <name evidence="5" type="ORF">OdinLCB4_004020</name>
</gene>
<reference evidence="5" key="2">
    <citation type="journal article" date="2022" name="Nat. Microbiol.">
        <title>A closed Candidatus Odinarchaeum chromosome exposes Asgard archaeal viruses.</title>
        <authorList>
            <person name="Tamarit D."/>
            <person name="Caceres E.F."/>
            <person name="Krupovic M."/>
            <person name="Nijland R."/>
            <person name="Eme L."/>
            <person name="Robinson N.P."/>
            <person name="Ettema T.J.G."/>
        </authorList>
    </citation>
    <scope>NUCLEOTIDE SEQUENCE</scope>
    <source>
        <strain evidence="5">LCB_4</strain>
    </source>
</reference>
<name>A0AAF0D0Z6_ODILC</name>
<proteinExistence type="predicted"/>
<organism evidence="5 6">
    <name type="scientific">Odinarchaeota yellowstonii (strain LCB_4)</name>
    <dbReference type="NCBI Taxonomy" id="1841599"/>
    <lineage>
        <taxon>Archaea</taxon>
        <taxon>Promethearchaeati</taxon>
        <taxon>Candidatus Odinarchaeota</taxon>
        <taxon>Candidatus Odinarchaeia</taxon>
        <taxon>Candidatus Odinarchaeales</taxon>
        <taxon>Candidatus Odinarchaeaceae</taxon>
        <taxon>Candidatus Odinarchaeum</taxon>
    </lineage>
</organism>
<dbReference type="InterPro" id="IPR007158">
    <property type="entry name" value="TrmY"/>
</dbReference>
<dbReference type="KEGG" id="oyw:OdinLCB4_004020"/>
<dbReference type="Pfam" id="PF04013">
    <property type="entry name" value="Methyltrn_RNA_2"/>
    <property type="match status" value="1"/>
</dbReference>
<dbReference type="AlphaFoldDB" id="A0AAF0D0Z6"/>
<keyword evidence="2" id="KW-0489">Methyltransferase</keyword>
<dbReference type="PANTHER" id="PTHR40703:SF1">
    <property type="entry name" value="TRNA (PSEUDOURIDINE(54)-N(1))-METHYLTRANSFERASE"/>
    <property type="match status" value="1"/>
</dbReference>
<evidence type="ECO:0000256" key="1">
    <source>
        <dbReference type="ARBA" id="ARBA00022490"/>
    </source>
</evidence>
<keyword evidence="4" id="KW-0949">S-adenosyl-L-methionine</keyword>
<evidence type="ECO:0000256" key="2">
    <source>
        <dbReference type="ARBA" id="ARBA00022603"/>
    </source>
</evidence>
<keyword evidence="1" id="KW-0963">Cytoplasm</keyword>
<dbReference type="InterPro" id="IPR029028">
    <property type="entry name" value="Alpha/beta_knot_MTases"/>
</dbReference>
<accession>A0AAF0D0Z6</accession>
<dbReference type="Proteomes" id="UP000186851">
    <property type="component" value="Chromosome"/>
</dbReference>
<protein>
    <submittedName>
        <fullName evidence="5">Uncharacterized protein</fullName>
    </submittedName>
</protein>
<evidence type="ECO:0000313" key="5">
    <source>
        <dbReference type="EMBL" id="WEU39661.1"/>
    </source>
</evidence>
<dbReference type="GO" id="GO:0008757">
    <property type="term" value="F:S-adenosylmethionine-dependent methyltransferase activity"/>
    <property type="evidence" value="ECO:0007669"/>
    <property type="project" value="TreeGrafter"/>
</dbReference>
<dbReference type="GO" id="GO:0030488">
    <property type="term" value="P:tRNA methylation"/>
    <property type="evidence" value="ECO:0007669"/>
    <property type="project" value="TreeGrafter"/>
</dbReference>
<dbReference type="SUPFAM" id="SSF75217">
    <property type="entry name" value="alpha/beta knot"/>
    <property type="match status" value="1"/>
</dbReference>
<evidence type="ECO:0000256" key="4">
    <source>
        <dbReference type="ARBA" id="ARBA00022691"/>
    </source>
</evidence>
<dbReference type="EMBL" id="CP091871">
    <property type="protein sequence ID" value="WEU39661.1"/>
    <property type="molecule type" value="Genomic_DNA"/>
</dbReference>
<sequence>MRYILIGVDFRNITDTKKDIDRGVISKQLDLMCNCIRSSLFISECVRRNTETIIFDPDFNKIIVLKGFKLKYMGPDLRSISLLMIRAFNALIIDSEKKVYSTTPGIYIIQETITEYLKNILNEHTLIYYADYTPINETIIKIDSNILIVYFESAVKDKIVGKLEKFNLKPLQFDSKVRLTPCEFIIIYQNYLDLMLNEP</sequence>
<evidence type="ECO:0000313" key="6">
    <source>
        <dbReference type="Proteomes" id="UP000186851"/>
    </source>
</evidence>
<dbReference type="InterPro" id="IPR029026">
    <property type="entry name" value="tRNA_m1G_MTases_N"/>
</dbReference>
<reference evidence="5" key="1">
    <citation type="journal article" date="2017" name="Nature">
        <title>Asgard archaea illuminate the origin of eukaryotic cellular complexity.</title>
        <authorList>
            <person name="Zaremba-Niedzwiedzka K."/>
            <person name="Caceres E.F."/>
            <person name="Saw J.H."/>
            <person name="Backstrom D."/>
            <person name="Juzokaite L."/>
            <person name="Vancaester E."/>
            <person name="Seitz K.W."/>
            <person name="Anantharaman K."/>
            <person name="Starnawski P."/>
            <person name="Kjeldsen K.U."/>
            <person name="Scott M.B."/>
            <person name="Nunoura T."/>
            <person name="Banfield J.F."/>
            <person name="Schramm A."/>
            <person name="Baker B.J."/>
            <person name="Spang A."/>
            <person name="Ettema T.J.G."/>
        </authorList>
    </citation>
    <scope>NUCLEOTIDE SEQUENCE</scope>
    <source>
        <strain evidence="5">LCB_4</strain>
    </source>
</reference>
<evidence type="ECO:0000256" key="3">
    <source>
        <dbReference type="ARBA" id="ARBA00022679"/>
    </source>
</evidence>